<dbReference type="Proteomes" id="UP001162483">
    <property type="component" value="Unassembled WGS sequence"/>
</dbReference>
<protein>
    <submittedName>
        <fullName evidence="1">Uncharacterized protein</fullName>
    </submittedName>
</protein>
<keyword evidence="2" id="KW-1185">Reference proteome</keyword>
<evidence type="ECO:0000313" key="1">
    <source>
        <dbReference type="EMBL" id="CAI9579550.1"/>
    </source>
</evidence>
<name>A0ABN9E3T8_9NEOB</name>
<dbReference type="EMBL" id="CATNWA010015103">
    <property type="protein sequence ID" value="CAI9579550.1"/>
    <property type="molecule type" value="Genomic_DNA"/>
</dbReference>
<comment type="caution">
    <text evidence="1">The sequence shown here is derived from an EMBL/GenBank/DDBJ whole genome shotgun (WGS) entry which is preliminary data.</text>
</comment>
<evidence type="ECO:0000313" key="2">
    <source>
        <dbReference type="Proteomes" id="UP001162483"/>
    </source>
</evidence>
<gene>
    <name evidence="1" type="ORF">SPARVUS_LOCUS9106007</name>
</gene>
<accession>A0ABN9E3T8</accession>
<organism evidence="1 2">
    <name type="scientific">Staurois parvus</name>
    <dbReference type="NCBI Taxonomy" id="386267"/>
    <lineage>
        <taxon>Eukaryota</taxon>
        <taxon>Metazoa</taxon>
        <taxon>Chordata</taxon>
        <taxon>Craniata</taxon>
        <taxon>Vertebrata</taxon>
        <taxon>Euteleostomi</taxon>
        <taxon>Amphibia</taxon>
        <taxon>Batrachia</taxon>
        <taxon>Anura</taxon>
        <taxon>Neobatrachia</taxon>
        <taxon>Ranoidea</taxon>
        <taxon>Ranidae</taxon>
        <taxon>Staurois</taxon>
    </lineage>
</organism>
<reference evidence="1" key="1">
    <citation type="submission" date="2023-05" db="EMBL/GenBank/DDBJ databases">
        <authorList>
            <person name="Stuckert A."/>
        </authorList>
    </citation>
    <scope>NUCLEOTIDE SEQUENCE</scope>
</reference>
<feature type="non-terminal residue" evidence="1">
    <location>
        <position position="1"/>
    </location>
</feature>
<sequence>GSGYLSNSGTHSHFCCNHLGYRKLKFSSYPPSPKSYGTCDRYQKTTGPFRKHSATRACAVGTRL</sequence>
<proteinExistence type="predicted"/>